<dbReference type="AlphaFoldDB" id="A0A248TK53"/>
<sequence>MSRLTYETSEVLFSYLKNNFILTGDEYRHHSDEKAVNRLIQQIHTDSSYYLSKCDIPLQLLIADLNLDEISKTKLTAFIKEHPKTEVHHINNGYHFLPITNTREVAEKINHLMIITKA</sequence>
<dbReference type="InterPro" id="IPR029058">
    <property type="entry name" value="AB_hydrolase_fold"/>
</dbReference>
<dbReference type="EMBL" id="CP022983">
    <property type="protein sequence ID" value="ASV68608.1"/>
    <property type="molecule type" value="Genomic_DNA"/>
</dbReference>
<proteinExistence type="predicted"/>
<reference evidence="1 2" key="1">
    <citation type="submission" date="2017-08" db="EMBL/GenBank/DDBJ databases">
        <title>Complete Genome Sequence of Bacillus kochii Oregon-R-modENCODE STRAIN BDGP4, isolated from Drosophila melanogaster gut.</title>
        <authorList>
            <person name="Wan K.H."/>
            <person name="Yu C."/>
            <person name="Park S."/>
            <person name="Hammonds A.S."/>
            <person name="Booth B.W."/>
            <person name="Celniker S.E."/>
        </authorList>
    </citation>
    <scope>NUCLEOTIDE SEQUENCE [LARGE SCALE GENOMIC DNA]</scope>
    <source>
        <strain evidence="1 2">BDGP4</strain>
    </source>
</reference>
<evidence type="ECO:0000313" key="2">
    <source>
        <dbReference type="Proteomes" id="UP000215137"/>
    </source>
</evidence>
<accession>A0A248TK53</accession>
<dbReference type="Proteomes" id="UP000215137">
    <property type="component" value="Chromosome"/>
</dbReference>
<keyword evidence="2" id="KW-1185">Reference proteome</keyword>
<dbReference type="RefSeq" id="WP_095372178.1">
    <property type="nucleotide sequence ID" value="NZ_CP022983.1"/>
</dbReference>
<evidence type="ECO:0000313" key="1">
    <source>
        <dbReference type="EMBL" id="ASV68608.1"/>
    </source>
</evidence>
<dbReference type="Gene3D" id="3.40.50.1820">
    <property type="entry name" value="alpha/beta hydrolase"/>
    <property type="match status" value="1"/>
</dbReference>
<dbReference type="OrthoDB" id="6191536at2"/>
<organism evidence="1 2">
    <name type="scientific">Cytobacillus kochii</name>
    <dbReference type="NCBI Taxonomy" id="859143"/>
    <lineage>
        <taxon>Bacteria</taxon>
        <taxon>Bacillati</taxon>
        <taxon>Bacillota</taxon>
        <taxon>Bacilli</taxon>
        <taxon>Bacillales</taxon>
        <taxon>Bacillaceae</taxon>
        <taxon>Cytobacillus</taxon>
    </lineage>
</organism>
<gene>
    <name evidence="1" type="ORF">CKF48_15745</name>
</gene>
<name>A0A248TK53_9BACI</name>
<dbReference type="KEGG" id="bko:CKF48_15745"/>
<protein>
    <recommendedName>
        <fullName evidence="3">Alpha/beta hydrolase</fullName>
    </recommendedName>
</protein>
<evidence type="ECO:0008006" key="3">
    <source>
        <dbReference type="Google" id="ProtNLM"/>
    </source>
</evidence>